<gene>
    <name evidence="1" type="ORF">COLO4_32332</name>
</gene>
<dbReference type="EMBL" id="AWUE01021101">
    <property type="protein sequence ID" value="OMO63552.1"/>
    <property type="molecule type" value="Genomic_DNA"/>
</dbReference>
<keyword evidence="2" id="KW-1185">Reference proteome</keyword>
<dbReference type="AlphaFoldDB" id="A0A1R3GZN2"/>
<protein>
    <submittedName>
        <fullName evidence="1">Uncharacterized protein</fullName>
    </submittedName>
</protein>
<comment type="caution">
    <text evidence="1">The sequence shown here is derived from an EMBL/GenBank/DDBJ whole genome shotgun (WGS) entry which is preliminary data.</text>
</comment>
<reference evidence="2" key="1">
    <citation type="submission" date="2013-09" db="EMBL/GenBank/DDBJ databases">
        <title>Corchorus olitorius genome sequencing.</title>
        <authorList>
            <person name="Alam M."/>
            <person name="Haque M.S."/>
            <person name="Islam M.S."/>
            <person name="Emdad E.M."/>
            <person name="Islam M.M."/>
            <person name="Ahmed B."/>
            <person name="Halim A."/>
            <person name="Hossen Q.M.M."/>
            <person name="Hossain M.Z."/>
            <person name="Ahmed R."/>
            <person name="Khan M.M."/>
            <person name="Islam R."/>
            <person name="Rashid M.M."/>
            <person name="Khan S.A."/>
            <person name="Rahman M.S."/>
            <person name="Alam M."/>
            <person name="Yahiya A.S."/>
            <person name="Khan M.S."/>
            <person name="Azam M.S."/>
            <person name="Haque T."/>
            <person name="Lashkar M.Z.H."/>
            <person name="Akhand A.I."/>
            <person name="Morshed G."/>
            <person name="Roy S."/>
            <person name="Uddin K.S."/>
            <person name="Rabeya T."/>
            <person name="Hossain A.S."/>
            <person name="Chowdhury A."/>
            <person name="Snigdha A.R."/>
            <person name="Mortoza M.S."/>
            <person name="Matin S.A."/>
            <person name="Hoque S.M.E."/>
            <person name="Islam M.K."/>
            <person name="Roy D.K."/>
            <person name="Haider R."/>
            <person name="Moosa M.M."/>
            <person name="Elias S.M."/>
            <person name="Hasan A.M."/>
            <person name="Jahan S."/>
            <person name="Shafiuddin M."/>
            <person name="Mahmood N."/>
            <person name="Shommy N.S."/>
        </authorList>
    </citation>
    <scope>NUCLEOTIDE SEQUENCE [LARGE SCALE GENOMIC DNA]</scope>
    <source>
        <strain evidence="2">cv. O-4</strain>
    </source>
</reference>
<proteinExistence type="predicted"/>
<evidence type="ECO:0000313" key="2">
    <source>
        <dbReference type="Proteomes" id="UP000187203"/>
    </source>
</evidence>
<dbReference type="InterPro" id="IPR008974">
    <property type="entry name" value="TRAF-like"/>
</dbReference>
<accession>A0A1R3GZN2</accession>
<name>A0A1R3GZN2_9ROSI</name>
<evidence type="ECO:0000313" key="1">
    <source>
        <dbReference type="EMBL" id="OMO63552.1"/>
    </source>
</evidence>
<dbReference type="Gene3D" id="2.60.210.10">
    <property type="entry name" value="Apoptosis, Tumor Necrosis Factor Receptor Associated Protein 2, Chain A"/>
    <property type="match status" value="1"/>
</dbReference>
<organism evidence="1 2">
    <name type="scientific">Corchorus olitorius</name>
    <dbReference type="NCBI Taxonomy" id="93759"/>
    <lineage>
        <taxon>Eukaryota</taxon>
        <taxon>Viridiplantae</taxon>
        <taxon>Streptophyta</taxon>
        <taxon>Embryophyta</taxon>
        <taxon>Tracheophyta</taxon>
        <taxon>Spermatophyta</taxon>
        <taxon>Magnoliopsida</taxon>
        <taxon>eudicotyledons</taxon>
        <taxon>Gunneridae</taxon>
        <taxon>Pentapetalae</taxon>
        <taxon>rosids</taxon>
        <taxon>malvids</taxon>
        <taxon>Malvales</taxon>
        <taxon>Malvaceae</taxon>
        <taxon>Grewioideae</taxon>
        <taxon>Apeibeae</taxon>
        <taxon>Corchorus</taxon>
    </lineage>
</organism>
<dbReference type="Proteomes" id="UP000187203">
    <property type="component" value="Unassembled WGS sequence"/>
</dbReference>
<sequence>MTNAWLGWRCFVVKDQGKGETLSMKEEPCLLNTLTWKIDKFSELTDENGYNSKAFSCGGCKCCRAIAPVDDHNYIEDGPEFFRKLLFCPEEVQENEIPKSISLNLEISENDNTLPPGWEINAIEVNSSSVQHPQAGVGKIFYRWPISIVQPMDIWLKIL</sequence>